<accession>A0A7Y9QYK1</accession>
<dbReference type="EMBL" id="JACCFH010000001">
    <property type="protein sequence ID" value="NYG31925.1"/>
    <property type="molecule type" value="Genomic_DNA"/>
</dbReference>
<evidence type="ECO:0000313" key="6">
    <source>
        <dbReference type="Proteomes" id="UP000518288"/>
    </source>
</evidence>
<sequence length="401" mass="44531">MTAAGDKAFIFQSRLNGAVLRMTIGKPEAWSIPEARTEARRLQTLVDKGADPRAAKAATIATDTADRAEAKVERQRQQVTGLEAWGTYCTARASHWSERHARNHAVMVQAGGEPRTRAKVKTLQAGILRPLLARPLALIDADTIAAWMTAEAPARPAVAALAFRQLAAFLRWCGEHPEFGAIAQAEAHKPRRVRELVPEVGTKDDCLQREQLPLWFEAVRRLSNPVPAAFLQTALLTGARREELAGLRWDDVDFRWGSLSIRDKVEGIRTIPLTPLVSQLLAALPRRNQWVFSSPTAADGRIQDPREAHERALSAAGLPHLTIHGLRRSFGTLCEWVEMPAGVVAQIQGHKPSATAEKHYRRRPLDLLRMWHTRAEAWMLEQAGIEQPSASEEPARLRAVQ</sequence>
<comment type="caution">
    <text evidence="5">The sequence shown here is derived from an EMBL/GenBank/DDBJ whole genome shotgun (WGS) entry which is preliminary data.</text>
</comment>
<dbReference type="CDD" id="cd01189">
    <property type="entry name" value="INT_ICEBs1_C_like"/>
    <property type="match status" value="1"/>
</dbReference>
<comment type="similarity">
    <text evidence="1">Belongs to the 'phage' integrase family.</text>
</comment>
<dbReference type="Pfam" id="PF13356">
    <property type="entry name" value="Arm-DNA-bind_3"/>
    <property type="match status" value="1"/>
</dbReference>
<dbReference type="InterPro" id="IPR038488">
    <property type="entry name" value="Integrase_DNA-bd_sf"/>
</dbReference>
<evidence type="ECO:0000256" key="3">
    <source>
        <dbReference type="ARBA" id="ARBA00023172"/>
    </source>
</evidence>
<evidence type="ECO:0000259" key="4">
    <source>
        <dbReference type="PROSITE" id="PS51898"/>
    </source>
</evidence>
<dbReference type="InterPro" id="IPR013762">
    <property type="entry name" value="Integrase-like_cat_sf"/>
</dbReference>
<dbReference type="SUPFAM" id="SSF56349">
    <property type="entry name" value="DNA breaking-rejoining enzymes"/>
    <property type="match status" value="1"/>
</dbReference>
<reference evidence="5 6" key="1">
    <citation type="submission" date="2020-07" db="EMBL/GenBank/DDBJ databases">
        <title>Genomic Encyclopedia of Archaeal and Bacterial Type Strains, Phase II (KMG-II): from individual species to whole genera.</title>
        <authorList>
            <person name="Goeker M."/>
        </authorList>
    </citation>
    <scope>NUCLEOTIDE SEQUENCE [LARGE SCALE GENOMIC DNA]</scope>
    <source>
        <strain evidence="5 6">DSM 21226</strain>
    </source>
</reference>
<dbReference type="InterPro" id="IPR050808">
    <property type="entry name" value="Phage_Integrase"/>
</dbReference>
<dbReference type="InterPro" id="IPR002104">
    <property type="entry name" value="Integrase_catalytic"/>
</dbReference>
<name>A0A7Y9QYK1_9BURK</name>
<evidence type="ECO:0000256" key="1">
    <source>
        <dbReference type="ARBA" id="ARBA00008857"/>
    </source>
</evidence>
<keyword evidence="2" id="KW-0229">DNA integration</keyword>
<dbReference type="Pfam" id="PF00589">
    <property type="entry name" value="Phage_integrase"/>
    <property type="match status" value="1"/>
</dbReference>
<evidence type="ECO:0000256" key="2">
    <source>
        <dbReference type="ARBA" id="ARBA00022908"/>
    </source>
</evidence>
<keyword evidence="6" id="KW-1185">Reference proteome</keyword>
<dbReference type="Proteomes" id="UP000518288">
    <property type="component" value="Unassembled WGS sequence"/>
</dbReference>
<dbReference type="PANTHER" id="PTHR30629:SF6">
    <property type="entry name" value="PROPHAGE INTEGRASE INTA-RELATED"/>
    <property type="match status" value="1"/>
</dbReference>
<organism evidence="5 6">
    <name type="scientific">Sphaerotilus montanus</name>
    <dbReference type="NCBI Taxonomy" id="522889"/>
    <lineage>
        <taxon>Bacteria</taxon>
        <taxon>Pseudomonadati</taxon>
        <taxon>Pseudomonadota</taxon>
        <taxon>Betaproteobacteria</taxon>
        <taxon>Burkholderiales</taxon>
        <taxon>Sphaerotilaceae</taxon>
        <taxon>Sphaerotilus</taxon>
    </lineage>
</organism>
<dbReference type="Gene3D" id="1.10.443.10">
    <property type="entry name" value="Intergrase catalytic core"/>
    <property type="match status" value="1"/>
</dbReference>
<dbReference type="InterPro" id="IPR011010">
    <property type="entry name" value="DNA_brk_join_enz"/>
</dbReference>
<evidence type="ECO:0000313" key="5">
    <source>
        <dbReference type="EMBL" id="NYG31925.1"/>
    </source>
</evidence>
<dbReference type="GO" id="GO:0003677">
    <property type="term" value="F:DNA binding"/>
    <property type="evidence" value="ECO:0007669"/>
    <property type="project" value="InterPro"/>
</dbReference>
<gene>
    <name evidence="5" type="ORF">BDD16_000911</name>
</gene>
<dbReference type="PANTHER" id="PTHR30629">
    <property type="entry name" value="PROPHAGE INTEGRASE"/>
    <property type="match status" value="1"/>
</dbReference>
<protein>
    <submittedName>
        <fullName evidence="5">Integrase</fullName>
    </submittedName>
</protein>
<dbReference type="GO" id="GO:0015074">
    <property type="term" value="P:DNA integration"/>
    <property type="evidence" value="ECO:0007669"/>
    <property type="project" value="UniProtKB-KW"/>
</dbReference>
<keyword evidence="3" id="KW-0233">DNA recombination</keyword>
<dbReference type="InterPro" id="IPR025166">
    <property type="entry name" value="Integrase_DNA_bind_dom"/>
</dbReference>
<proteinExistence type="inferred from homology"/>
<dbReference type="AlphaFoldDB" id="A0A7Y9QYK1"/>
<dbReference type="GO" id="GO:0006310">
    <property type="term" value="P:DNA recombination"/>
    <property type="evidence" value="ECO:0007669"/>
    <property type="project" value="UniProtKB-KW"/>
</dbReference>
<dbReference type="Gene3D" id="3.30.160.390">
    <property type="entry name" value="Integrase, DNA-binding domain"/>
    <property type="match status" value="1"/>
</dbReference>
<feature type="domain" description="Tyr recombinase" evidence="4">
    <location>
        <begin position="202"/>
        <end position="373"/>
    </location>
</feature>
<dbReference type="PROSITE" id="PS51898">
    <property type="entry name" value="TYR_RECOMBINASE"/>
    <property type="match status" value="1"/>
</dbReference>